<dbReference type="PANTHER" id="PTHR36565">
    <property type="entry name" value="UPF0332 PROTEIN TM_1000"/>
    <property type="match status" value="1"/>
</dbReference>
<accession>A0A554LNW3</accession>
<reference evidence="3 4" key="1">
    <citation type="submission" date="2017-07" db="EMBL/GenBank/DDBJ databases">
        <title>Mechanisms for carbon and nitrogen cycling indicate functional differentiation within the Candidate Phyla Radiation.</title>
        <authorList>
            <person name="Danczak R.E."/>
            <person name="Johnston M.D."/>
            <person name="Kenah C."/>
            <person name="Slattery M."/>
            <person name="Wrighton K.C."/>
            <person name="Wilkins M.J."/>
        </authorList>
    </citation>
    <scope>NUCLEOTIDE SEQUENCE [LARGE SCALE GENOMIC DNA]</scope>
    <source>
        <strain evidence="3">Athens1014_28</strain>
    </source>
</reference>
<gene>
    <name evidence="3" type="ORF">Athens101428_352</name>
</gene>
<comment type="similarity">
    <text evidence="1">Belongs to the UPF0332 family.</text>
</comment>
<dbReference type="EMBL" id="VMGN01000016">
    <property type="protein sequence ID" value="TSC94309.1"/>
    <property type="molecule type" value="Genomic_DNA"/>
</dbReference>
<name>A0A554LNW3_9BACT</name>
<dbReference type="Gene3D" id="1.20.120.330">
    <property type="entry name" value="Nucleotidyltransferases domain 2"/>
    <property type="match status" value="1"/>
</dbReference>
<sequence>MRKHEIIKEMFLTAEKRLEIAEASIKLEGYADSVSRSYYAVFDIIRGMLELEKTVAKTQSGAIAKFSEIFIKTGKIDKKYSTLIKRMEKEREEADYKFKANINISDAKEAYNQAKEFVEEVKKYLEESE</sequence>
<comment type="caution">
    <text evidence="3">The sequence shown here is derived from an EMBL/GenBank/DDBJ whole genome shotgun (WGS) entry which is preliminary data.</text>
</comment>
<dbReference type="PANTHER" id="PTHR36565:SF1">
    <property type="entry name" value="UPF0332 PROTEIN TM_1000"/>
    <property type="match status" value="1"/>
</dbReference>
<dbReference type="Proteomes" id="UP000316495">
    <property type="component" value="Unassembled WGS sequence"/>
</dbReference>
<dbReference type="InterPro" id="IPR007842">
    <property type="entry name" value="HEPN_dom"/>
</dbReference>
<organism evidence="3 4">
    <name type="scientific">Candidatus Berkelbacteria bacterium Athens1014_28</name>
    <dbReference type="NCBI Taxonomy" id="2017145"/>
    <lineage>
        <taxon>Bacteria</taxon>
        <taxon>Candidatus Berkelbacteria</taxon>
    </lineage>
</organism>
<evidence type="ECO:0000313" key="4">
    <source>
        <dbReference type="Proteomes" id="UP000316495"/>
    </source>
</evidence>
<proteinExistence type="inferred from homology"/>
<evidence type="ECO:0000256" key="1">
    <source>
        <dbReference type="ARBA" id="ARBA00038248"/>
    </source>
</evidence>
<feature type="domain" description="HEPN" evidence="2">
    <location>
        <begin position="9"/>
        <end position="123"/>
    </location>
</feature>
<protein>
    <submittedName>
        <fullName evidence="3">HEPN domain-containing protein</fullName>
    </submittedName>
</protein>
<dbReference type="Pfam" id="PF05168">
    <property type="entry name" value="HEPN"/>
    <property type="match status" value="1"/>
</dbReference>
<dbReference type="AlphaFoldDB" id="A0A554LNW3"/>
<dbReference type="InterPro" id="IPR052226">
    <property type="entry name" value="UPF0332_toxin"/>
</dbReference>
<evidence type="ECO:0000313" key="3">
    <source>
        <dbReference type="EMBL" id="TSC94309.1"/>
    </source>
</evidence>
<evidence type="ECO:0000259" key="2">
    <source>
        <dbReference type="Pfam" id="PF05168"/>
    </source>
</evidence>